<dbReference type="Proteomes" id="UP000651271">
    <property type="component" value="Unassembled WGS sequence"/>
</dbReference>
<evidence type="ECO:0000313" key="7">
    <source>
        <dbReference type="EMBL" id="MBD1430959.1"/>
    </source>
</evidence>
<dbReference type="InterPro" id="IPR050090">
    <property type="entry name" value="Tyrosine_recombinase_XerCD"/>
</dbReference>
<dbReference type="RefSeq" id="WP_190302945.1">
    <property type="nucleotide sequence ID" value="NZ_JACOIJ010000047.1"/>
</dbReference>
<dbReference type="Gene3D" id="1.10.150.130">
    <property type="match status" value="1"/>
</dbReference>
<evidence type="ECO:0000313" key="8">
    <source>
        <dbReference type="Proteomes" id="UP000651271"/>
    </source>
</evidence>
<dbReference type="EMBL" id="JACOIJ010000047">
    <property type="protein sequence ID" value="MBD1430959.1"/>
    <property type="molecule type" value="Genomic_DNA"/>
</dbReference>
<keyword evidence="3" id="KW-0233">DNA recombination</keyword>
<dbReference type="Pfam" id="PF17293">
    <property type="entry name" value="Arm-DNA-bind_5"/>
    <property type="match status" value="1"/>
</dbReference>
<feature type="domain" description="Tyr recombinase" evidence="4">
    <location>
        <begin position="275"/>
        <end position="420"/>
    </location>
</feature>
<dbReference type="InterPro" id="IPR025269">
    <property type="entry name" value="SAM-like_dom"/>
</dbReference>
<dbReference type="InterPro" id="IPR011010">
    <property type="entry name" value="DNA_brk_join_enz"/>
</dbReference>
<keyword evidence="8" id="KW-1185">Reference proteome</keyword>
<evidence type="ECO:0000259" key="6">
    <source>
        <dbReference type="Pfam" id="PF17293"/>
    </source>
</evidence>
<gene>
    <name evidence="7" type="ORF">H8B04_15615</name>
</gene>
<dbReference type="Gene3D" id="1.10.443.10">
    <property type="entry name" value="Intergrase catalytic core"/>
    <property type="match status" value="1"/>
</dbReference>
<dbReference type="InterPro" id="IPR013762">
    <property type="entry name" value="Integrase-like_cat_sf"/>
</dbReference>
<dbReference type="InterPro" id="IPR035386">
    <property type="entry name" value="Arm-DNA-bind_5"/>
</dbReference>
<evidence type="ECO:0000256" key="1">
    <source>
        <dbReference type="ARBA" id="ARBA00008857"/>
    </source>
</evidence>
<proteinExistence type="inferred from homology"/>
<evidence type="ECO:0000256" key="2">
    <source>
        <dbReference type="ARBA" id="ARBA00023125"/>
    </source>
</evidence>
<dbReference type="InterPro" id="IPR002104">
    <property type="entry name" value="Integrase_catalytic"/>
</dbReference>
<protein>
    <submittedName>
        <fullName evidence="7">Site-specific integrase</fullName>
    </submittedName>
</protein>
<dbReference type="CDD" id="cd01185">
    <property type="entry name" value="INTN1_C_like"/>
    <property type="match status" value="1"/>
</dbReference>
<organism evidence="7 8">
    <name type="scientific">Sphingobacterium litopenaei</name>
    <dbReference type="NCBI Taxonomy" id="2763500"/>
    <lineage>
        <taxon>Bacteria</taxon>
        <taxon>Pseudomonadati</taxon>
        <taxon>Bacteroidota</taxon>
        <taxon>Sphingobacteriia</taxon>
        <taxon>Sphingobacteriales</taxon>
        <taxon>Sphingobacteriaceae</taxon>
        <taxon>Sphingobacterium</taxon>
    </lineage>
</organism>
<evidence type="ECO:0000259" key="4">
    <source>
        <dbReference type="Pfam" id="PF00589"/>
    </source>
</evidence>
<evidence type="ECO:0000259" key="5">
    <source>
        <dbReference type="Pfam" id="PF13102"/>
    </source>
</evidence>
<dbReference type="PANTHER" id="PTHR30349:SF64">
    <property type="entry name" value="PROPHAGE INTEGRASE INTD-RELATED"/>
    <property type="match status" value="1"/>
</dbReference>
<dbReference type="Pfam" id="PF00589">
    <property type="entry name" value="Phage_integrase"/>
    <property type="match status" value="1"/>
</dbReference>
<comment type="similarity">
    <text evidence="1">Belongs to the 'phage' integrase family.</text>
</comment>
<dbReference type="Pfam" id="PF13102">
    <property type="entry name" value="Phage_int_SAM_5"/>
    <property type="match status" value="1"/>
</dbReference>
<dbReference type="SUPFAM" id="SSF56349">
    <property type="entry name" value="DNA breaking-rejoining enzymes"/>
    <property type="match status" value="1"/>
</dbReference>
<feature type="domain" description="Phage integrase SAM-like" evidence="5">
    <location>
        <begin position="134"/>
        <end position="235"/>
    </location>
</feature>
<keyword evidence="2" id="KW-0238">DNA-binding</keyword>
<comment type="caution">
    <text evidence="7">The sequence shown here is derived from an EMBL/GenBank/DDBJ whole genome shotgun (WGS) entry which is preliminary data.</text>
</comment>
<sequence length="435" mass="50917">MAKCTINIILRTDKRNTDGRHPIIVTVSVANQLKKLSTGISLFPEQWDANSKEIKYLNRKMSKELLPHLDFDLLPTLEDTKTRNTNLKAIVSNIEKIAQRFNLDNIPFSSTEIIENYKRLYLNKGKKEESEKHVFDYIDRYIEENTYTRAKGSLSVYKALKNHLQSYEKKKNTKIRFERMTYEFFSSFQNFLIEHVTEQGKTLNNITIAKQLSTLKTFLNYAKRSGIKVSDGYKDFVIKRQKLEVVALTEEEFYKIVNLDLSHSKRLDQVRDVFVFGCMVGYRYSDLKQLSRYHIKGDTIYLTTEKTKTPIITPLNDIALNIINKYGNRKKPLPIISNQKYNKYLTEVCQLACLHEEIEIIRFKGAEKIVNVYPKWQLVTAHTSRKSFASMLIAKQVPYQVIMALGGWSDFKSFQRYIKIEEDTLKNFITSAWKQ</sequence>
<feature type="domain" description="Arm DNA-binding" evidence="6">
    <location>
        <begin position="8"/>
        <end position="109"/>
    </location>
</feature>
<reference evidence="7 8" key="1">
    <citation type="submission" date="2020-08" db="EMBL/GenBank/DDBJ databases">
        <title>Sphingobacterium sp. DN04309 isolated from aquaculture water.</title>
        <authorList>
            <person name="Zhang M."/>
        </authorList>
    </citation>
    <scope>NUCLEOTIDE SEQUENCE [LARGE SCALE GENOMIC DNA]</scope>
    <source>
        <strain evidence="7 8">DN04309</strain>
    </source>
</reference>
<name>A0ABR7YI21_9SPHI</name>
<evidence type="ECO:0000256" key="3">
    <source>
        <dbReference type="ARBA" id="ARBA00023172"/>
    </source>
</evidence>
<accession>A0ABR7YI21</accession>
<dbReference type="InterPro" id="IPR010998">
    <property type="entry name" value="Integrase_recombinase_N"/>
</dbReference>
<dbReference type="PANTHER" id="PTHR30349">
    <property type="entry name" value="PHAGE INTEGRASE-RELATED"/>
    <property type="match status" value="1"/>
</dbReference>